<dbReference type="InterPro" id="IPR009937">
    <property type="entry name" value="Phage_holin_3_6"/>
</dbReference>
<gene>
    <name evidence="2" type="ORF">ILT43_03170</name>
</gene>
<protein>
    <submittedName>
        <fullName evidence="2">Phage holin family protein</fullName>
    </submittedName>
</protein>
<sequence length="109" mass="11180">MFGEQPGVTTLVGRLVDESRTLVSAEVALYKAKAGERVSAYKSAIVFFAIAGVLGLAALVALLVGLIMALATVLHPIWATLIVVGVVLLLAAVLGIVGKGRLAGPERSV</sequence>
<keyword evidence="3" id="KW-1185">Reference proteome</keyword>
<organism evidence="2 3">
    <name type="scientific">Sphingomonas longa</name>
    <dbReference type="NCBI Taxonomy" id="2778730"/>
    <lineage>
        <taxon>Bacteria</taxon>
        <taxon>Pseudomonadati</taxon>
        <taxon>Pseudomonadota</taxon>
        <taxon>Alphaproteobacteria</taxon>
        <taxon>Sphingomonadales</taxon>
        <taxon>Sphingomonadaceae</taxon>
        <taxon>Sphingomonas</taxon>
    </lineage>
</organism>
<proteinExistence type="predicted"/>
<feature type="transmembrane region" description="Helical" evidence="1">
    <location>
        <begin position="45"/>
        <end position="71"/>
    </location>
</feature>
<keyword evidence="1" id="KW-0812">Transmembrane</keyword>
<keyword evidence="1" id="KW-0472">Membrane</keyword>
<comment type="caution">
    <text evidence="2">The sequence shown here is derived from an EMBL/GenBank/DDBJ whole genome shotgun (WGS) entry which is preliminary data.</text>
</comment>
<dbReference type="Proteomes" id="UP000763641">
    <property type="component" value="Unassembled WGS sequence"/>
</dbReference>
<keyword evidence="1" id="KW-1133">Transmembrane helix</keyword>
<evidence type="ECO:0000313" key="3">
    <source>
        <dbReference type="Proteomes" id="UP000763641"/>
    </source>
</evidence>
<reference evidence="2 3" key="1">
    <citation type="submission" date="2020-12" db="EMBL/GenBank/DDBJ databases">
        <title>Sphingomonas sp.</title>
        <authorList>
            <person name="Kim M.K."/>
        </authorList>
    </citation>
    <scope>NUCLEOTIDE SEQUENCE [LARGE SCALE GENOMIC DNA]</scope>
    <source>
        <strain evidence="2 3">BT552</strain>
    </source>
</reference>
<dbReference type="Pfam" id="PF07332">
    <property type="entry name" value="Phage_holin_3_6"/>
    <property type="match status" value="1"/>
</dbReference>
<feature type="transmembrane region" description="Helical" evidence="1">
    <location>
        <begin position="77"/>
        <end position="97"/>
    </location>
</feature>
<dbReference type="EMBL" id="JAFEMC010000001">
    <property type="protein sequence ID" value="MBM6575357.1"/>
    <property type="molecule type" value="Genomic_DNA"/>
</dbReference>
<accession>A0ABS2D367</accession>
<evidence type="ECO:0000313" key="2">
    <source>
        <dbReference type="EMBL" id="MBM6575357.1"/>
    </source>
</evidence>
<name>A0ABS2D367_9SPHN</name>
<evidence type="ECO:0000256" key="1">
    <source>
        <dbReference type="SAM" id="Phobius"/>
    </source>
</evidence>